<dbReference type="PANTHER" id="PTHR33240">
    <property type="entry name" value="OS08G0508500 PROTEIN"/>
    <property type="match status" value="1"/>
</dbReference>
<feature type="region of interest" description="Disordered" evidence="1">
    <location>
        <begin position="47"/>
        <end position="89"/>
    </location>
</feature>
<evidence type="ECO:0000313" key="2">
    <source>
        <dbReference type="EMBL" id="CAD1838721.1"/>
    </source>
</evidence>
<name>A0A6V7Q6W8_ANACO</name>
<evidence type="ECO:0000256" key="1">
    <source>
        <dbReference type="SAM" id="MobiDB-lite"/>
    </source>
</evidence>
<proteinExistence type="predicted"/>
<protein>
    <submittedName>
        <fullName evidence="2">Uncharacterized protein</fullName>
    </submittedName>
</protein>
<sequence>MKKDNEAGGSNPILWLKSKIEQSAPIESIKKVTRKELEEKIASLETIIKRDRRPPKEREVWPESNSSTEAARESEKKKQKFQDGATEGSSTDVGMVYALPSSFKAESIEFEEQPHCGEELTVAQLRLEDIRMADAVVFKKPLALQTSYIIFKKLSKSEDELKPTNITIIDFTGNGPQARGIFTTELTVGSKIFRRAFFVVDADSHYNLLLRRDWIHANECAPSTLQGKLFQWIGDRVEEIMAKGMQQTVDINVEGVSHISWADSDPYHISFVRVTERGVQLVLLKEVNALVATEEPLD</sequence>
<dbReference type="EMBL" id="LR862133">
    <property type="protein sequence ID" value="CAD1838721.1"/>
    <property type="molecule type" value="Genomic_DNA"/>
</dbReference>
<gene>
    <name evidence="2" type="ORF">CB5_LOCUS21932</name>
</gene>
<reference evidence="2" key="1">
    <citation type="submission" date="2020-07" db="EMBL/GenBank/DDBJ databases">
        <authorList>
            <person name="Lin J."/>
        </authorList>
    </citation>
    <scope>NUCLEOTIDE SEQUENCE</scope>
</reference>
<dbReference type="PANTHER" id="PTHR33240:SF15">
    <property type="entry name" value="GAG-PRO-LIKE PROTEIN"/>
    <property type="match status" value="1"/>
</dbReference>
<organism evidence="2">
    <name type="scientific">Ananas comosus var. bracteatus</name>
    <name type="common">red pineapple</name>
    <dbReference type="NCBI Taxonomy" id="296719"/>
    <lineage>
        <taxon>Eukaryota</taxon>
        <taxon>Viridiplantae</taxon>
        <taxon>Streptophyta</taxon>
        <taxon>Embryophyta</taxon>
        <taxon>Tracheophyta</taxon>
        <taxon>Spermatophyta</taxon>
        <taxon>Magnoliopsida</taxon>
        <taxon>Liliopsida</taxon>
        <taxon>Poales</taxon>
        <taxon>Bromeliaceae</taxon>
        <taxon>Bromelioideae</taxon>
        <taxon>Ananas</taxon>
    </lineage>
</organism>
<accession>A0A6V7Q6W8</accession>
<dbReference type="AlphaFoldDB" id="A0A6V7Q6W8"/>